<gene>
    <name evidence="2" type="ORF">O0235_06835</name>
</gene>
<evidence type="ECO:0000256" key="1">
    <source>
        <dbReference type="SAM" id="MobiDB-lite"/>
    </source>
</evidence>
<organism evidence="2 3">
    <name type="scientific">Tepidiforma flava</name>
    <dbReference type="NCBI Taxonomy" id="3004094"/>
    <lineage>
        <taxon>Bacteria</taxon>
        <taxon>Bacillati</taxon>
        <taxon>Chloroflexota</taxon>
        <taxon>Tepidiformia</taxon>
        <taxon>Tepidiformales</taxon>
        <taxon>Tepidiformaceae</taxon>
        <taxon>Tepidiforma</taxon>
    </lineage>
</organism>
<proteinExistence type="predicted"/>
<keyword evidence="3" id="KW-1185">Reference proteome</keyword>
<dbReference type="Proteomes" id="UP001212803">
    <property type="component" value="Chromosome"/>
</dbReference>
<sequence length="1233" mass="135522">MPHLSIAAVAPSGYAGGCRLLEGVIAPAEGCAQSRQILSLLRRGAAAGYCLRPEPMGIDAVLTEAERHLRARVAGVELLGEVTLQQRNAEELCRNLGRLGLGAAEIRWPHCLAVGIVAVARFWYDGDAFWPHLKEAFGLRRFDMSDQSALGQWFEGYLRKNRLPTFAHLVEEGALRFLTPILGHSLIPCALVPHFMERVIWPSVEDPSRYGATAEEIQQLVARRQQVMPRPLQRFIVHGGRVARDILERSLDVAGAAGAGEEPPKLLPGWLQDEIVAWVRQRAAGGLGRGRPRQRTSWRPPVLRFDPVFVQVKLELPYLDDPSAKWAVSFSGDRIAEVGYTPPWKRLGAAESVAVERPFSSLRVDCSLGNGRTVTRSLGGLSVDRPYLVFDARSGRVLADQRYLSGSDWYIVMPASAAIVLAGGAELRAKEDLGEPFGAWPDLTVRRFVVEQSVDELVLVAGREEFRLRRIQQPKAAYLDTPELPPYLAPMTDAVLAFESRLPTVVLPPRSGAGAHEGLPESWVARTWSDREGPHIEMPAKDLDPSPEPGGGFRVRLENLIPGHDVGEWNIELLGPLGQGLRRRLALLPDIAFEGAEEAVGVAGPDLPVARVIARTREGMEVLEEGDAHAPVEHGWELFDRNRNGRIPFRVLDSRTGREVHALLKLPVVQWWWTGHGAWGSAANAPLSLVVEELEARSAPRLRAENPTGHRLALRLYGHAGNLLQEQVKAGQAVLFELASYLTTLEGEISTTGHLRLELIGRRDEVLGSAEVARVRRRIEVGELNFLDTGDGTTVEWQLRKPPENLQARVTSLARPWEDAETASAEVGTGGVCRATFRLMSPGRYRFELLVDDPWTGTTPLGDPVETWKGSLQELRRRVQGLPPTVEGKLEDLLLDRDMSSRDTRFRELVRGMGPHQAGELLGLVFRACATGRGGELLRLPWEELAPAVTRIPSADLETLITALPVTPGDSQSAPLLVAAGLDRAPALAGAPLTAEARARLWQLWKPLGALAELRLCPVDPQAFERCSDLLGFPGSAEVNGAEDDAPEGGDSGRTAKIADRPGGLPEVGSAGGTEFSPEPVRIAAMKALLSPVPSRPFDRDGWLNACFETLEGLAGRAAQLEPERDRLIRKYGNLAPQLEQAVVKLLPALGLDSRQVHREQYPWAFLCRVSLVAAAARRLVARREAVLPRERFRELDDVAAALARLLLPVYERDLMLAEILCCQEFEWRQQSN</sequence>
<reference evidence="2 3" key="1">
    <citation type="journal article" date="2023" name="ISME J.">
        <title>Thermophilic Dehalococcoidia with unusual traits shed light on an unexpected past.</title>
        <authorList>
            <person name="Palmer M."/>
            <person name="Covington J.K."/>
            <person name="Zhou E.M."/>
            <person name="Thomas S.C."/>
            <person name="Habib N."/>
            <person name="Seymour C.O."/>
            <person name="Lai D."/>
            <person name="Johnston J."/>
            <person name="Hashimi A."/>
            <person name="Jiao J.Y."/>
            <person name="Muok A.R."/>
            <person name="Liu L."/>
            <person name="Xian W.D."/>
            <person name="Zhi X.Y."/>
            <person name="Li M.M."/>
            <person name="Silva L.P."/>
            <person name="Bowen B.P."/>
            <person name="Louie K."/>
            <person name="Briegel A."/>
            <person name="Pett-Ridge J."/>
            <person name="Weber P.K."/>
            <person name="Tocheva E.I."/>
            <person name="Woyke T."/>
            <person name="Northen T.R."/>
            <person name="Mayali X."/>
            <person name="Li W.J."/>
            <person name="Hedlund B.P."/>
        </authorList>
    </citation>
    <scope>NUCLEOTIDE SEQUENCE [LARGE SCALE GENOMIC DNA]</scope>
    <source>
        <strain evidence="2 3">YIM 72310</strain>
    </source>
</reference>
<evidence type="ECO:0000313" key="2">
    <source>
        <dbReference type="EMBL" id="WBL37280.1"/>
    </source>
</evidence>
<dbReference type="EMBL" id="CP115149">
    <property type="protein sequence ID" value="WBL37280.1"/>
    <property type="molecule type" value="Genomic_DNA"/>
</dbReference>
<accession>A0ABY7M9U7</accession>
<protein>
    <submittedName>
        <fullName evidence="2">Uncharacterized protein</fullName>
    </submittedName>
</protein>
<name>A0ABY7M9U7_9CHLR</name>
<evidence type="ECO:0000313" key="3">
    <source>
        <dbReference type="Proteomes" id="UP001212803"/>
    </source>
</evidence>
<feature type="region of interest" description="Disordered" evidence="1">
    <location>
        <begin position="1038"/>
        <end position="1076"/>
    </location>
</feature>
<dbReference type="RefSeq" id="WP_270057793.1">
    <property type="nucleotide sequence ID" value="NZ_CP115149.1"/>
</dbReference>